<organism evidence="1 2">
    <name type="scientific">Pleurodeles waltl</name>
    <name type="common">Iberian ribbed newt</name>
    <dbReference type="NCBI Taxonomy" id="8319"/>
    <lineage>
        <taxon>Eukaryota</taxon>
        <taxon>Metazoa</taxon>
        <taxon>Chordata</taxon>
        <taxon>Craniata</taxon>
        <taxon>Vertebrata</taxon>
        <taxon>Euteleostomi</taxon>
        <taxon>Amphibia</taxon>
        <taxon>Batrachia</taxon>
        <taxon>Caudata</taxon>
        <taxon>Salamandroidea</taxon>
        <taxon>Salamandridae</taxon>
        <taxon>Pleurodelinae</taxon>
        <taxon>Pleurodeles</taxon>
    </lineage>
</organism>
<keyword evidence="2" id="KW-1185">Reference proteome</keyword>
<evidence type="ECO:0000313" key="2">
    <source>
        <dbReference type="Proteomes" id="UP001066276"/>
    </source>
</evidence>
<comment type="caution">
    <text evidence="1">The sequence shown here is derived from an EMBL/GenBank/DDBJ whole genome shotgun (WGS) entry which is preliminary data.</text>
</comment>
<sequence length="121" mass="13348">MPRRRSLLQALPGARGGKNQPLLASHTEYCGCRGADGYKFAPQETYLSHVSGAWDGSGCCGLKDMRPLLCPVGQTSCCPAGRDAAGEPQALRRRDPYRMHRSATRRGPWQRVQTWGRVGDY</sequence>
<gene>
    <name evidence="1" type="ORF">NDU88_001424</name>
</gene>
<name>A0AAV7KPJ3_PLEWA</name>
<evidence type="ECO:0000313" key="1">
    <source>
        <dbReference type="EMBL" id="KAJ1081241.1"/>
    </source>
</evidence>
<dbReference type="EMBL" id="JANPWB010000016">
    <property type="protein sequence ID" value="KAJ1081241.1"/>
    <property type="molecule type" value="Genomic_DNA"/>
</dbReference>
<accession>A0AAV7KPJ3</accession>
<protein>
    <submittedName>
        <fullName evidence="1">Uncharacterized protein</fullName>
    </submittedName>
</protein>
<dbReference type="Proteomes" id="UP001066276">
    <property type="component" value="Chromosome 12"/>
</dbReference>
<proteinExistence type="predicted"/>
<dbReference type="AlphaFoldDB" id="A0AAV7KPJ3"/>
<reference evidence="1" key="1">
    <citation type="journal article" date="2022" name="bioRxiv">
        <title>Sequencing and chromosome-scale assembly of the giantPleurodeles waltlgenome.</title>
        <authorList>
            <person name="Brown T."/>
            <person name="Elewa A."/>
            <person name="Iarovenko S."/>
            <person name="Subramanian E."/>
            <person name="Araus A.J."/>
            <person name="Petzold A."/>
            <person name="Susuki M."/>
            <person name="Suzuki K.-i.T."/>
            <person name="Hayashi T."/>
            <person name="Toyoda A."/>
            <person name="Oliveira C."/>
            <person name="Osipova E."/>
            <person name="Leigh N.D."/>
            <person name="Simon A."/>
            <person name="Yun M.H."/>
        </authorList>
    </citation>
    <scope>NUCLEOTIDE SEQUENCE</scope>
    <source>
        <strain evidence="1">20211129_DDA</strain>
        <tissue evidence="1">Liver</tissue>
    </source>
</reference>